<dbReference type="EMBL" id="QGKX02000088">
    <property type="protein sequence ID" value="KAF3584956.1"/>
    <property type="molecule type" value="Genomic_DNA"/>
</dbReference>
<dbReference type="GO" id="GO:0034497">
    <property type="term" value="P:protein localization to phagophore assembly site"/>
    <property type="evidence" value="ECO:0007669"/>
    <property type="project" value="TreeGrafter"/>
</dbReference>
<comment type="caution">
    <text evidence="5">The sequence shown here is derived from an EMBL/GenBank/DDBJ whole genome shotgun (WGS) entry which is preliminary data.</text>
</comment>
<dbReference type="GO" id="GO:1990316">
    <property type="term" value="C:Atg1/ULK1 kinase complex"/>
    <property type="evidence" value="ECO:0007669"/>
    <property type="project" value="InterPro"/>
</dbReference>
<dbReference type="Gene3D" id="3.30.70.60">
    <property type="match status" value="1"/>
</dbReference>
<evidence type="ECO:0000313" key="5">
    <source>
        <dbReference type="EMBL" id="KAF3584956.1"/>
    </source>
</evidence>
<organism evidence="5 6">
    <name type="scientific">Brassica cretica</name>
    <name type="common">Mustard</name>
    <dbReference type="NCBI Taxonomy" id="69181"/>
    <lineage>
        <taxon>Eukaryota</taxon>
        <taxon>Viridiplantae</taxon>
        <taxon>Streptophyta</taxon>
        <taxon>Embryophyta</taxon>
        <taxon>Tracheophyta</taxon>
        <taxon>Spermatophyta</taxon>
        <taxon>Magnoliopsida</taxon>
        <taxon>eudicotyledons</taxon>
        <taxon>Gunneridae</taxon>
        <taxon>Pentapetalae</taxon>
        <taxon>rosids</taxon>
        <taxon>malvids</taxon>
        <taxon>Brassicales</taxon>
        <taxon>Brassicaceae</taxon>
        <taxon>Brassiceae</taxon>
        <taxon>Brassica</taxon>
    </lineage>
</organism>
<dbReference type="InterPro" id="IPR036570">
    <property type="entry name" value="HORMA_dom_sf"/>
</dbReference>
<dbReference type="InterPro" id="IPR018731">
    <property type="entry name" value="Atg13_N"/>
</dbReference>
<gene>
    <name evidence="5" type="ORF">F2Q69_00031177</name>
</gene>
<dbReference type="GO" id="GO:0034727">
    <property type="term" value="P:piecemeal microautophagy of the nucleus"/>
    <property type="evidence" value="ECO:0007669"/>
    <property type="project" value="TreeGrafter"/>
</dbReference>
<accession>A0A8S9RWK1</accession>
<sequence>MNRSSNSEGAKAEQIIFEFFAKTLHIILESRTPFMSSRNFSSSGEQMICSPSSSSSSSSSVRPRDKWFNLALRECPAALESFDIGRRSTLEPLVVDVVLVARAFDQMNSPGGRELIRNFSGKEYNSDQDDCETKNEQIIERWLVQYDNRKVRERRSSSSNNNKLQVMYKKATLLLRSLFVMVRLLPAYKIFRELNSSGQIFKFKLVPKVPTIVEPFTRIEEAEMQKFAFTPVDTICGRLCMSVLYRSLSDVSCSQQSAPVSPTFITDYVGSPLADPLKSFPSLPLSYGSPPLMSFQRRHSWSFDRYKASPPSVSCSPSPTRSDSQALVTNPCSRRLPPHPCQDFSPPCSPSAHAQAFPRSITRTESAPVRIPAPSFESKQNVVVASSSHLKLSRHASLKPVRNTGPVESGAALEKKEKIWKMPLYDCMLLFKPVIRKEGLIDLVARIGKHVYSKNGVLTEVKSFGKVELGYGIKKLDGRHYQEDKLLRWLLVKHRDIKIGSSEMEDRQDDSNRVTNRSLYDESSTDEDDDVLGLSR</sequence>
<evidence type="ECO:0000313" key="6">
    <source>
        <dbReference type="Proteomes" id="UP000712600"/>
    </source>
</evidence>
<dbReference type="Gene3D" id="3.30.900.10">
    <property type="entry name" value="HORMA domain"/>
    <property type="match status" value="1"/>
</dbReference>
<dbReference type="SUPFAM" id="SSF54995">
    <property type="entry name" value="Ribosomal protein S6"/>
    <property type="match status" value="1"/>
</dbReference>
<dbReference type="GO" id="GO:0003735">
    <property type="term" value="F:structural constituent of ribosome"/>
    <property type="evidence" value="ECO:0007669"/>
    <property type="project" value="InterPro"/>
</dbReference>
<evidence type="ECO:0000256" key="3">
    <source>
        <dbReference type="SAM" id="MobiDB-lite"/>
    </source>
</evidence>
<dbReference type="GO" id="GO:0000423">
    <property type="term" value="P:mitophagy"/>
    <property type="evidence" value="ECO:0007669"/>
    <property type="project" value="TreeGrafter"/>
</dbReference>
<dbReference type="InterPro" id="IPR040182">
    <property type="entry name" value="ATG13"/>
</dbReference>
<dbReference type="GO" id="GO:0005840">
    <property type="term" value="C:ribosome"/>
    <property type="evidence" value="ECO:0007669"/>
    <property type="project" value="InterPro"/>
</dbReference>
<dbReference type="PANTHER" id="PTHR13430">
    <property type="match status" value="1"/>
</dbReference>
<dbReference type="GO" id="GO:0005829">
    <property type="term" value="C:cytosol"/>
    <property type="evidence" value="ECO:0007669"/>
    <property type="project" value="TreeGrafter"/>
</dbReference>
<dbReference type="GO" id="GO:0019843">
    <property type="term" value="F:rRNA binding"/>
    <property type="evidence" value="ECO:0007669"/>
    <property type="project" value="InterPro"/>
</dbReference>
<name>A0A8S9RWK1_BRACR</name>
<proteinExistence type="inferred from homology"/>
<dbReference type="Pfam" id="PF01250">
    <property type="entry name" value="Ribosomal_S6"/>
    <property type="match status" value="1"/>
</dbReference>
<feature type="compositionally biased region" description="Polar residues" evidence="3">
    <location>
        <begin position="513"/>
        <end position="522"/>
    </location>
</feature>
<comment type="similarity">
    <text evidence="1">Belongs to the bacterial ribosomal protein bS6 family.</text>
</comment>
<dbReference type="Proteomes" id="UP000712600">
    <property type="component" value="Unassembled WGS sequence"/>
</dbReference>
<dbReference type="AlphaFoldDB" id="A0A8S9RWK1"/>
<evidence type="ECO:0000256" key="1">
    <source>
        <dbReference type="ARBA" id="ARBA00009512"/>
    </source>
</evidence>
<dbReference type="InterPro" id="IPR000529">
    <property type="entry name" value="Ribosomal_bS6"/>
</dbReference>
<dbReference type="PANTHER" id="PTHR13430:SF15">
    <property type="entry name" value="AUTOPHAGY-RELATED PROTEIN 13B"/>
    <property type="match status" value="1"/>
</dbReference>
<keyword evidence="2" id="KW-0072">Autophagy</keyword>
<evidence type="ECO:0000256" key="2">
    <source>
        <dbReference type="ARBA" id="ARBA00023006"/>
    </source>
</evidence>
<feature type="compositionally biased region" description="Acidic residues" evidence="3">
    <location>
        <begin position="523"/>
        <end position="536"/>
    </location>
</feature>
<dbReference type="GO" id="GO:0000407">
    <property type="term" value="C:phagophore assembly site"/>
    <property type="evidence" value="ECO:0007669"/>
    <property type="project" value="TreeGrafter"/>
</dbReference>
<dbReference type="InterPro" id="IPR014717">
    <property type="entry name" value="Transl_elong_EF1B/ribsomal_bS6"/>
</dbReference>
<evidence type="ECO:0000259" key="4">
    <source>
        <dbReference type="Pfam" id="PF10033"/>
    </source>
</evidence>
<feature type="region of interest" description="Disordered" evidence="3">
    <location>
        <begin position="502"/>
        <end position="536"/>
    </location>
</feature>
<reference evidence="5" key="1">
    <citation type="submission" date="2019-12" db="EMBL/GenBank/DDBJ databases">
        <title>Genome sequencing and annotation of Brassica cretica.</title>
        <authorList>
            <person name="Studholme D.J."/>
            <person name="Sarris P."/>
        </authorList>
    </citation>
    <scope>NUCLEOTIDE SEQUENCE</scope>
    <source>
        <strain evidence="5">PFS-109/04</strain>
        <tissue evidence="5">Leaf</tissue>
    </source>
</reference>
<feature type="domain" description="Autophagy-related protein 13 N-terminal" evidence="4">
    <location>
        <begin position="16"/>
        <end position="247"/>
    </location>
</feature>
<dbReference type="Pfam" id="PF10033">
    <property type="entry name" value="ATG13"/>
    <property type="match status" value="1"/>
</dbReference>
<dbReference type="GO" id="GO:0006412">
    <property type="term" value="P:translation"/>
    <property type="evidence" value="ECO:0007669"/>
    <property type="project" value="InterPro"/>
</dbReference>
<dbReference type="InterPro" id="IPR035980">
    <property type="entry name" value="Ribosomal_bS6_sf"/>
</dbReference>
<protein>
    <recommendedName>
        <fullName evidence="4">Autophagy-related protein 13 N-terminal domain-containing protein</fullName>
    </recommendedName>
</protein>